<name>A0A0D0GGK8_9BACI</name>
<dbReference type="Proteomes" id="UP000032076">
    <property type="component" value="Unassembled WGS sequence"/>
</dbReference>
<dbReference type="InterPro" id="IPR001845">
    <property type="entry name" value="HTH_ArsR_DNA-bd_dom"/>
</dbReference>
<dbReference type="SUPFAM" id="SSF46785">
    <property type="entry name" value="Winged helix' DNA-binding domain"/>
    <property type="match status" value="1"/>
</dbReference>
<evidence type="ECO:0000313" key="4">
    <source>
        <dbReference type="Proteomes" id="UP000032076"/>
    </source>
</evidence>
<dbReference type="Gene3D" id="1.10.10.10">
    <property type="entry name" value="Winged helix-like DNA-binding domain superfamily/Winged helix DNA-binding domain"/>
    <property type="match status" value="1"/>
</dbReference>
<reference evidence="3 4" key="1">
    <citation type="submission" date="2015-01" db="EMBL/GenBank/DDBJ databases">
        <title>Draft Genome Sequences of Four Bacillus thermoamylovorans Strains, Isolated From Food Products.</title>
        <authorList>
            <person name="Krawcyk A.O."/>
            <person name="Berendsen E.M."/>
            <person name="Eijlander R.T."/>
            <person name="de Jong A."/>
            <person name="Wells-Bennik M."/>
            <person name="Kuipers O.P."/>
        </authorList>
    </citation>
    <scope>NUCLEOTIDE SEQUENCE [LARGE SCALE GENOMIC DNA]</scope>
    <source>
        <strain evidence="3 4">B4167</strain>
    </source>
</reference>
<dbReference type="EMBL" id="JXLU01000032">
    <property type="protein sequence ID" value="KIO73516.1"/>
    <property type="molecule type" value="Genomic_DNA"/>
</dbReference>
<dbReference type="Pfam" id="PF01022">
    <property type="entry name" value="HTH_5"/>
    <property type="match status" value="1"/>
</dbReference>
<dbReference type="AlphaFoldDB" id="A0A0D0GGK8"/>
<dbReference type="PANTHER" id="PTHR38600:SF2">
    <property type="entry name" value="SLL0088 PROTEIN"/>
    <property type="match status" value="1"/>
</dbReference>
<feature type="domain" description="HTH arsR-type" evidence="2">
    <location>
        <begin position="18"/>
        <end position="63"/>
    </location>
</feature>
<dbReference type="OrthoDB" id="1691727at2"/>
<protein>
    <recommendedName>
        <fullName evidence="2">HTH arsR-type domain-containing protein</fullName>
    </recommendedName>
</protein>
<dbReference type="PANTHER" id="PTHR38600">
    <property type="entry name" value="TRANSCRIPTIONAL REGULATORY PROTEIN"/>
    <property type="match status" value="1"/>
</dbReference>
<evidence type="ECO:0000259" key="2">
    <source>
        <dbReference type="Pfam" id="PF01022"/>
    </source>
</evidence>
<evidence type="ECO:0000313" key="3">
    <source>
        <dbReference type="EMBL" id="KIO73516.1"/>
    </source>
</evidence>
<evidence type="ECO:0000256" key="1">
    <source>
        <dbReference type="ARBA" id="ARBA00023125"/>
    </source>
</evidence>
<accession>A0A0D0GGK8</accession>
<keyword evidence="1" id="KW-0238">DNA-binding</keyword>
<proteinExistence type="predicted"/>
<gene>
    <name evidence="3" type="ORF">B4167_2021</name>
</gene>
<dbReference type="GO" id="GO:0003677">
    <property type="term" value="F:DNA binding"/>
    <property type="evidence" value="ECO:0007669"/>
    <property type="project" value="UniProtKB-KW"/>
</dbReference>
<dbReference type="CDD" id="cd00090">
    <property type="entry name" value="HTH_ARSR"/>
    <property type="match status" value="1"/>
</dbReference>
<dbReference type="InterPro" id="IPR011991">
    <property type="entry name" value="ArsR-like_HTH"/>
</dbReference>
<comment type="caution">
    <text evidence="3">The sequence shown here is derived from an EMBL/GenBank/DDBJ whole genome shotgun (WGS) entry which is preliminary data.</text>
</comment>
<sequence length="194" mass="22964">MKNNLIIDDFNQLRALSDPLRAEMMMHLVMRAYTGQQLSEILSIPRGKIHYHLKELEKNGLVQIVKTEEKNGIVQKFYQAVAADFQISEKLLPRKKEIRDTTKQLMYGILERAKQEIREAPAESFETREPNEKPLERRFISSTWELEATEEQFKQWKIKYYALLKELHHMGLQSKGKKNKYYITTVGFQTDEKE</sequence>
<organism evidence="3 4">
    <name type="scientific">Caldibacillus thermoamylovorans</name>
    <dbReference type="NCBI Taxonomy" id="35841"/>
    <lineage>
        <taxon>Bacteria</taxon>
        <taxon>Bacillati</taxon>
        <taxon>Bacillota</taxon>
        <taxon>Bacilli</taxon>
        <taxon>Bacillales</taxon>
        <taxon>Bacillaceae</taxon>
        <taxon>Caldibacillus</taxon>
    </lineage>
</organism>
<dbReference type="GO" id="GO:0003700">
    <property type="term" value="F:DNA-binding transcription factor activity"/>
    <property type="evidence" value="ECO:0007669"/>
    <property type="project" value="InterPro"/>
</dbReference>
<dbReference type="InterPro" id="IPR036388">
    <property type="entry name" value="WH-like_DNA-bd_sf"/>
</dbReference>
<dbReference type="RefSeq" id="WP_018707325.1">
    <property type="nucleotide sequence ID" value="NZ_JAMAXM010000004.1"/>
</dbReference>
<dbReference type="InterPro" id="IPR036390">
    <property type="entry name" value="WH_DNA-bd_sf"/>
</dbReference>